<evidence type="ECO:0000313" key="4">
    <source>
        <dbReference type="Proteomes" id="UP000196694"/>
    </source>
</evidence>
<dbReference type="CDD" id="cd00090">
    <property type="entry name" value="HTH_ARSR"/>
    <property type="match status" value="1"/>
</dbReference>
<dbReference type="SUPFAM" id="SSF52540">
    <property type="entry name" value="P-loop containing nucleoside triphosphate hydrolases"/>
    <property type="match status" value="1"/>
</dbReference>
<dbReference type="AlphaFoldDB" id="A0A211YLW7"/>
<dbReference type="InterPro" id="IPR036390">
    <property type="entry name" value="WH_DNA-bd_sf"/>
</dbReference>
<reference evidence="3 4" key="1">
    <citation type="submission" date="2017-05" db="EMBL/GenBank/DDBJ databases">
        <title>The draft genome of the hyperthermophilic archaeon 'Pyrodictium delaneyi strain Hulk', an iron and nitrate reducer, reveals the capacity for sulfate reduction.</title>
        <authorList>
            <person name="Demey L.M."/>
            <person name="Miller C."/>
            <person name="Manzella M."/>
            <person name="Reguera G."/>
            <person name="Kashefi K."/>
        </authorList>
    </citation>
    <scope>NUCLEOTIDE SEQUENCE [LARGE SCALE GENOMIC DNA]</scope>
    <source>
        <strain evidence="3 4">Hulk</strain>
    </source>
</reference>
<dbReference type="SUPFAM" id="SSF46785">
    <property type="entry name" value="Winged helix' DNA-binding domain"/>
    <property type="match status" value="1"/>
</dbReference>
<dbReference type="PANTHER" id="PTHR34704:SF1">
    <property type="entry name" value="ATPASE"/>
    <property type="match status" value="1"/>
</dbReference>
<feature type="domain" description="ATPase" evidence="1">
    <location>
        <begin position="15"/>
        <end position="209"/>
    </location>
</feature>
<dbReference type="InterPro" id="IPR004256">
    <property type="entry name" value="DUF234"/>
</dbReference>
<evidence type="ECO:0008006" key="5">
    <source>
        <dbReference type="Google" id="ProtNLM"/>
    </source>
</evidence>
<organism evidence="3 4">
    <name type="scientific">Pyrodictium delaneyi</name>
    <dbReference type="NCBI Taxonomy" id="1273541"/>
    <lineage>
        <taxon>Archaea</taxon>
        <taxon>Thermoproteota</taxon>
        <taxon>Thermoprotei</taxon>
        <taxon>Desulfurococcales</taxon>
        <taxon>Pyrodictiaceae</taxon>
        <taxon>Pyrodictium</taxon>
    </lineage>
</organism>
<dbReference type="GO" id="GO:0005524">
    <property type="term" value="F:ATP binding"/>
    <property type="evidence" value="ECO:0007669"/>
    <property type="project" value="InterPro"/>
</dbReference>
<gene>
    <name evidence="3" type="ORF">Pdsh_08625</name>
</gene>
<dbReference type="PANTHER" id="PTHR34704">
    <property type="entry name" value="ATPASE"/>
    <property type="match status" value="1"/>
</dbReference>
<evidence type="ECO:0000259" key="2">
    <source>
        <dbReference type="Pfam" id="PF03008"/>
    </source>
</evidence>
<proteinExistence type="predicted"/>
<dbReference type="Proteomes" id="UP000196694">
    <property type="component" value="Unassembled WGS sequence"/>
</dbReference>
<dbReference type="InterPro" id="IPR011579">
    <property type="entry name" value="ATPase_dom"/>
</dbReference>
<dbReference type="InterPro" id="IPR027417">
    <property type="entry name" value="P-loop_NTPase"/>
</dbReference>
<accession>A0A211YLW7</accession>
<dbReference type="Pfam" id="PF03008">
    <property type="entry name" value="DUF234"/>
    <property type="match status" value="1"/>
</dbReference>
<dbReference type="InterPro" id="IPR011991">
    <property type="entry name" value="ArsR-like_HTH"/>
</dbReference>
<dbReference type="EMBL" id="NCQP01000007">
    <property type="protein sequence ID" value="OWJ53941.1"/>
    <property type="molecule type" value="Genomic_DNA"/>
</dbReference>
<dbReference type="Pfam" id="PF01637">
    <property type="entry name" value="ATPase_2"/>
    <property type="match status" value="1"/>
</dbReference>
<comment type="caution">
    <text evidence="3">The sequence shown here is derived from an EMBL/GenBank/DDBJ whole genome shotgun (WGS) entry which is preliminary data.</text>
</comment>
<sequence length="428" mass="49188">MEYGALGSGYPGTRFVDRERELAVLEEVYASGRPELVVVYGQRRLGTFLVRRFLRGRRGLCLVVNYAERELALRDLSRQLSVATGFEASFQWLRDLLRFAARLLGERPVIVIDEFQRLAGTGLLSELQSFWDTEAHEYNPMVVLVGSGVGVVEKLALSYNSPIHGRVTRVLRITGFRYREARVFMEGWSPEDRVRGYSVFGGTPYYLSLLDPSRSLQENIAKLVLEPGAPLHEEPLSILYAETREPDKYIAVLEAIARGNTRPTEIANYVGVPRDSIGKYLRVLEEALGIVERVYPLGMEGRPRYARYTIADSFFAWWFSEVYPPRHLLELDPEETAKRINQRLDIHASRAWEQIALEHMLLLRRKGRLSFTKIGKLWWHGTEIDIVAIDGENNTAVFAECKWGRADRRTLRQLVAKAEQFPWRRGER</sequence>
<feature type="domain" description="DUF234" evidence="2">
    <location>
        <begin position="318"/>
        <end position="411"/>
    </location>
</feature>
<evidence type="ECO:0000313" key="3">
    <source>
        <dbReference type="EMBL" id="OWJ53941.1"/>
    </source>
</evidence>
<keyword evidence="4" id="KW-1185">Reference proteome</keyword>
<dbReference type="Gene3D" id="3.40.50.300">
    <property type="entry name" value="P-loop containing nucleotide triphosphate hydrolases"/>
    <property type="match status" value="1"/>
</dbReference>
<name>A0A211YLW7_9CREN</name>
<protein>
    <recommendedName>
        <fullName evidence="5">ATPase</fullName>
    </recommendedName>
</protein>
<evidence type="ECO:0000259" key="1">
    <source>
        <dbReference type="Pfam" id="PF01637"/>
    </source>
</evidence>